<proteinExistence type="predicted"/>
<dbReference type="Proteomes" id="UP001108025">
    <property type="component" value="Unassembled WGS sequence"/>
</dbReference>
<protein>
    <recommendedName>
        <fullName evidence="1">DUF6438 domain-containing protein</fullName>
    </recommendedName>
</protein>
<name>A0A9Q3YXW5_9FLAO</name>
<gene>
    <name evidence="2" type="ORF">LO744_12470</name>
</gene>
<evidence type="ECO:0000313" key="2">
    <source>
        <dbReference type="EMBL" id="MCD1117672.1"/>
    </source>
</evidence>
<organism evidence="2 3">
    <name type="scientific">Chryseobacterium turcicum</name>
    <dbReference type="NCBI Taxonomy" id="2898076"/>
    <lineage>
        <taxon>Bacteria</taxon>
        <taxon>Pseudomonadati</taxon>
        <taxon>Bacteroidota</taxon>
        <taxon>Flavobacteriia</taxon>
        <taxon>Flavobacteriales</taxon>
        <taxon>Weeksellaceae</taxon>
        <taxon>Chryseobacterium group</taxon>
        <taxon>Chryseobacterium</taxon>
    </lineage>
</organism>
<dbReference type="EMBL" id="JAJNAY010000001">
    <property type="protein sequence ID" value="MCD1117672.1"/>
    <property type="molecule type" value="Genomic_DNA"/>
</dbReference>
<accession>A0A9Q3YXW5</accession>
<dbReference type="InterPro" id="IPR045497">
    <property type="entry name" value="DUF6438"/>
</dbReference>
<evidence type="ECO:0000313" key="3">
    <source>
        <dbReference type="Proteomes" id="UP001108025"/>
    </source>
</evidence>
<dbReference type="Pfam" id="PF20033">
    <property type="entry name" value="DUF6438"/>
    <property type="match status" value="1"/>
</dbReference>
<dbReference type="PROSITE" id="PS51257">
    <property type="entry name" value="PROKAR_LIPOPROTEIN"/>
    <property type="match status" value="1"/>
</dbReference>
<keyword evidence="3" id="KW-1185">Reference proteome</keyword>
<evidence type="ECO:0000259" key="1">
    <source>
        <dbReference type="Pfam" id="PF20033"/>
    </source>
</evidence>
<sequence>MKFIYFFIGIFLLQSCEKKNLSEKEILEIIHSHDNYKNLDLKTDFVDGYEFIDSIKIFRETINKENFKSIYEADFNNDGKVDYLVNLSYPKIKDNDLIEIFEEEGRLSTAFLLSSDKGYQLLNPGKRGVYDIVSAKIIAYKNQYLIKLLSINKNPEKDSDALQCDTLMIKGKELTEFVTPSKNHHIEKIIITKKGGYAPGVKYQLTLKEDSLILQSNFYKNREGKFMNNDIYSFEKASKHLNEINFNTLKDNYFINCDDCSSFVTEITFDNGKSKRIYDYGEKGTLSLLRFYEKVDSIMNQQKWKKIH</sequence>
<comment type="caution">
    <text evidence="2">The sequence shown here is derived from an EMBL/GenBank/DDBJ whole genome shotgun (WGS) entry which is preliminary data.</text>
</comment>
<dbReference type="AlphaFoldDB" id="A0A9Q3YXW5"/>
<reference evidence="2" key="1">
    <citation type="submission" date="2021-11" db="EMBL/GenBank/DDBJ databases">
        <title>Description of novel Chryseobacterium species.</title>
        <authorList>
            <person name="Saticioglu I.B."/>
            <person name="Ay H."/>
            <person name="Altun S."/>
            <person name="Duman M."/>
        </authorList>
    </citation>
    <scope>NUCLEOTIDE SEQUENCE</scope>
    <source>
        <strain evidence="2">C-17</strain>
    </source>
</reference>
<feature type="domain" description="DUF6438" evidence="1">
    <location>
        <begin position="190"/>
        <end position="298"/>
    </location>
</feature>
<dbReference type="RefSeq" id="WP_230669675.1">
    <property type="nucleotide sequence ID" value="NZ_JAJNAY010000001.1"/>
</dbReference>